<gene>
    <name evidence="3" type="ORF">FBEOM_778</name>
</gene>
<feature type="compositionally biased region" description="Pro residues" evidence="1">
    <location>
        <begin position="156"/>
        <end position="177"/>
    </location>
</feature>
<feature type="compositionally biased region" description="Basic and acidic residues" evidence="1">
    <location>
        <begin position="288"/>
        <end position="301"/>
    </location>
</feature>
<accession>A0A9P5AUK1</accession>
<comment type="caution">
    <text evidence="3">The sequence shown here is derived from an EMBL/GenBank/DDBJ whole genome shotgun (WGS) entry which is preliminary data.</text>
</comment>
<organism evidence="3 4">
    <name type="scientific">Fusarium beomiforme</name>
    <dbReference type="NCBI Taxonomy" id="44412"/>
    <lineage>
        <taxon>Eukaryota</taxon>
        <taxon>Fungi</taxon>
        <taxon>Dikarya</taxon>
        <taxon>Ascomycota</taxon>
        <taxon>Pezizomycotina</taxon>
        <taxon>Sordariomycetes</taxon>
        <taxon>Hypocreomycetidae</taxon>
        <taxon>Hypocreales</taxon>
        <taxon>Nectriaceae</taxon>
        <taxon>Fusarium</taxon>
        <taxon>Fusarium burgessii species complex</taxon>
    </lineage>
</organism>
<dbReference type="OrthoDB" id="5078701at2759"/>
<sequence length="301" mass="32676">MTAMFPTDTVIPSREDRDVPPTWQSSHGSTFKTALHSDQDSRSGVKTETVWETMDPYSSDRGSIPTTILTTSSTTTTETPVATTNNDTDYSTATPTVSQRSDSLASTLHNSDGLSDGAIAAIVVGVLCGLAAVALAIWLWVQKSRRRSRMTQVTPPQTPIYSPSPPRSPLASPPPLTEPSNDRISGLEDSWASYGDRVRSPTPQPAVAEVQRFTRAWRKPRVYTIGGGRMAEPQGSEGSEPPPSPDDGYDDMSPISPMSRAGSSQADRRVVSPVSLVSRFSTIPNRTDQSRERRESQRRGI</sequence>
<keyword evidence="2" id="KW-0812">Transmembrane</keyword>
<dbReference type="EMBL" id="PVQB02000029">
    <property type="protein sequence ID" value="KAF4345276.1"/>
    <property type="molecule type" value="Genomic_DNA"/>
</dbReference>
<proteinExistence type="predicted"/>
<name>A0A9P5AUK1_9HYPO</name>
<feature type="transmembrane region" description="Helical" evidence="2">
    <location>
        <begin position="118"/>
        <end position="141"/>
    </location>
</feature>
<evidence type="ECO:0000256" key="2">
    <source>
        <dbReference type="SAM" id="Phobius"/>
    </source>
</evidence>
<keyword evidence="2" id="KW-1133">Transmembrane helix</keyword>
<dbReference type="AlphaFoldDB" id="A0A9P5AUK1"/>
<keyword evidence="4" id="KW-1185">Reference proteome</keyword>
<feature type="compositionally biased region" description="Basic and acidic residues" evidence="1">
    <location>
        <begin position="35"/>
        <end position="44"/>
    </location>
</feature>
<feature type="compositionally biased region" description="Low complexity" evidence="1">
    <location>
        <begin position="271"/>
        <end position="281"/>
    </location>
</feature>
<protein>
    <recommendedName>
        <fullName evidence="5">Mid2 domain-containing protein</fullName>
    </recommendedName>
</protein>
<reference evidence="3" key="2">
    <citation type="submission" date="2020-02" db="EMBL/GenBank/DDBJ databases">
        <title>Identification and distribution of gene clusters putatively required for synthesis of sphingolipid metabolism inhibitors in phylogenetically diverse species of the filamentous fungus Fusarium.</title>
        <authorList>
            <person name="Kim H.-S."/>
            <person name="Busman M."/>
            <person name="Brown D.W."/>
            <person name="Divon H."/>
            <person name="Uhlig S."/>
            <person name="Proctor R.H."/>
        </authorList>
    </citation>
    <scope>NUCLEOTIDE SEQUENCE</scope>
    <source>
        <strain evidence="3">NRRL 25174</strain>
    </source>
</reference>
<feature type="region of interest" description="Disordered" evidence="1">
    <location>
        <begin position="193"/>
        <end position="212"/>
    </location>
</feature>
<feature type="region of interest" description="Disordered" evidence="1">
    <location>
        <begin position="1"/>
        <end position="44"/>
    </location>
</feature>
<reference evidence="3" key="1">
    <citation type="journal article" date="2017" name="Mycologia">
        <title>Fusarium algeriense, sp. nov., a novel toxigenic crown rot pathogen of durum wheat from Algeria is nested in the Fusarium burgessii species complex.</title>
        <authorList>
            <person name="Laraba I."/>
            <person name="Keddad A."/>
            <person name="Boureghda H."/>
            <person name="Abdallah N."/>
            <person name="Vaughan M.M."/>
            <person name="Proctor R.H."/>
            <person name="Busman M."/>
            <person name="O'Donnell K."/>
        </authorList>
    </citation>
    <scope>NUCLEOTIDE SEQUENCE</scope>
    <source>
        <strain evidence="3">NRRL 25174</strain>
    </source>
</reference>
<feature type="region of interest" description="Disordered" evidence="1">
    <location>
        <begin position="56"/>
        <end position="98"/>
    </location>
</feature>
<keyword evidence="2" id="KW-0472">Membrane</keyword>
<feature type="region of interest" description="Disordered" evidence="1">
    <location>
        <begin position="224"/>
        <end position="301"/>
    </location>
</feature>
<dbReference type="Proteomes" id="UP000730481">
    <property type="component" value="Unassembled WGS sequence"/>
</dbReference>
<evidence type="ECO:0000313" key="4">
    <source>
        <dbReference type="Proteomes" id="UP000730481"/>
    </source>
</evidence>
<evidence type="ECO:0008006" key="5">
    <source>
        <dbReference type="Google" id="ProtNLM"/>
    </source>
</evidence>
<feature type="compositionally biased region" description="Low complexity" evidence="1">
    <location>
        <begin position="66"/>
        <end position="88"/>
    </location>
</feature>
<evidence type="ECO:0000256" key="1">
    <source>
        <dbReference type="SAM" id="MobiDB-lite"/>
    </source>
</evidence>
<feature type="region of interest" description="Disordered" evidence="1">
    <location>
        <begin position="147"/>
        <end position="188"/>
    </location>
</feature>
<feature type="compositionally biased region" description="Polar residues" evidence="1">
    <location>
        <begin position="89"/>
        <end position="98"/>
    </location>
</feature>
<evidence type="ECO:0000313" key="3">
    <source>
        <dbReference type="EMBL" id="KAF4345276.1"/>
    </source>
</evidence>
<feature type="compositionally biased region" description="Polar residues" evidence="1">
    <location>
        <begin position="22"/>
        <end position="32"/>
    </location>
</feature>